<accession>A0A2U1JV08</accession>
<proteinExistence type="predicted"/>
<dbReference type="Pfam" id="PF10676">
    <property type="entry name" value="gerPA"/>
    <property type="match status" value="1"/>
</dbReference>
<dbReference type="Proteomes" id="UP000245998">
    <property type="component" value="Unassembled WGS sequence"/>
</dbReference>
<gene>
    <name evidence="1" type="ORF">DCC39_13805</name>
</gene>
<protein>
    <submittedName>
        <fullName evidence="1">Spore gernimation protein GerPA</fullName>
    </submittedName>
</protein>
<dbReference type="OrthoDB" id="2691926at2"/>
<keyword evidence="2" id="KW-1185">Reference proteome</keyword>
<reference evidence="1 2" key="1">
    <citation type="submission" date="2018-04" db="EMBL/GenBank/DDBJ databases">
        <title>Camelliibacillus theae gen. nov., sp. nov., isolated from Pu'er tea.</title>
        <authorList>
            <person name="Niu L."/>
        </authorList>
    </citation>
    <scope>NUCLEOTIDE SEQUENCE [LARGE SCALE GENOMIC DNA]</scope>
    <source>
        <strain evidence="1 2">T8</strain>
    </source>
</reference>
<evidence type="ECO:0000313" key="2">
    <source>
        <dbReference type="Proteomes" id="UP000245998"/>
    </source>
</evidence>
<comment type="caution">
    <text evidence="1">The sequence shown here is derived from an EMBL/GenBank/DDBJ whole genome shotgun (WGS) entry which is preliminary data.</text>
</comment>
<dbReference type="RefSeq" id="WP_116555485.1">
    <property type="nucleotide sequence ID" value="NZ_QCZG01000032.1"/>
</dbReference>
<dbReference type="InterPro" id="IPR019618">
    <property type="entry name" value="Spore_germination_GerPA"/>
</dbReference>
<evidence type="ECO:0000313" key="1">
    <source>
        <dbReference type="EMBL" id="PWA09037.1"/>
    </source>
</evidence>
<name>A0A2U1JV08_9BACI</name>
<dbReference type="AlphaFoldDB" id="A0A2U1JV08"/>
<dbReference type="EMBL" id="QCZG01000032">
    <property type="protein sequence ID" value="PWA09037.1"/>
    <property type="molecule type" value="Genomic_DNA"/>
</dbReference>
<organism evidence="1 2">
    <name type="scientific">Pueribacillus theae</name>
    <dbReference type="NCBI Taxonomy" id="2171751"/>
    <lineage>
        <taxon>Bacteria</taxon>
        <taxon>Bacillati</taxon>
        <taxon>Bacillota</taxon>
        <taxon>Bacilli</taxon>
        <taxon>Bacillales</taxon>
        <taxon>Bacillaceae</taxon>
        <taxon>Pueribacillus</taxon>
    </lineage>
</organism>
<sequence length="78" mass="8699">MPAIVGAVKINFLLESAMFQVGDYVWSSPKSEAAIFSGPGSFNVRNGLRTINRRSRMNFYSSPLHREESVLVGLKPIR</sequence>